<dbReference type="OrthoDB" id="1728340at2759"/>
<reference evidence="1 2" key="1">
    <citation type="submission" date="2018-02" db="EMBL/GenBank/DDBJ databases">
        <title>Draft genome of wild Prunus yedoensis var. nudiflora.</title>
        <authorList>
            <person name="Baek S."/>
            <person name="Kim J.-H."/>
            <person name="Choi K."/>
            <person name="Kim G.-B."/>
            <person name="Cho A."/>
            <person name="Jang H."/>
            <person name="Shin C.-H."/>
            <person name="Yu H.-J."/>
            <person name="Mun J.-H."/>
        </authorList>
    </citation>
    <scope>NUCLEOTIDE SEQUENCE [LARGE SCALE GENOMIC DNA]</scope>
    <source>
        <strain evidence="2">cv. Jeju island</strain>
        <tissue evidence="1">Leaf</tissue>
    </source>
</reference>
<dbReference type="Proteomes" id="UP000250321">
    <property type="component" value="Unassembled WGS sequence"/>
</dbReference>
<comment type="caution">
    <text evidence="1">The sequence shown here is derived from an EMBL/GenBank/DDBJ whole genome shotgun (WGS) entry which is preliminary data.</text>
</comment>
<protein>
    <submittedName>
        <fullName evidence="1">Uncharacterized protein</fullName>
    </submittedName>
</protein>
<gene>
    <name evidence="1" type="ORF">Pyn_14302</name>
</gene>
<sequence>MNLLYKVAAGDGINLTVLVAYRMCFGAAGLHNKTNMDGTLERLFLRAIWLARRISLGYIIGVLLNEP</sequence>
<keyword evidence="2" id="KW-1185">Reference proteome</keyword>
<dbReference type="EMBL" id="PJQY01002596">
    <property type="protein sequence ID" value="PQP92267.1"/>
    <property type="molecule type" value="Genomic_DNA"/>
</dbReference>
<accession>A0A314XN43</accession>
<evidence type="ECO:0000313" key="2">
    <source>
        <dbReference type="Proteomes" id="UP000250321"/>
    </source>
</evidence>
<name>A0A314XN43_PRUYE</name>
<dbReference type="AlphaFoldDB" id="A0A314XN43"/>
<proteinExistence type="predicted"/>
<evidence type="ECO:0000313" key="1">
    <source>
        <dbReference type="EMBL" id="PQP92267.1"/>
    </source>
</evidence>
<organism evidence="1 2">
    <name type="scientific">Prunus yedoensis var. nudiflora</name>
    <dbReference type="NCBI Taxonomy" id="2094558"/>
    <lineage>
        <taxon>Eukaryota</taxon>
        <taxon>Viridiplantae</taxon>
        <taxon>Streptophyta</taxon>
        <taxon>Embryophyta</taxon>
        <taxon>Tracheophyta</taxon>
        <taxon>Spermatophyta</taxon>
        <taxon>Magnoliopsida</taxon>
        <taxon>eudicotyledons</taxon>
        <taxon>Gunneridae</taxon>
        <taxon>Pentapetalae</taxon>
        <taxon>rosids</taxon>
        <taxon>fabids</taxon>
        <taxon>Rosales</taxon>
        <taxon>Rosaceae</taxon>
        <taxon>Amygdaloideae</taxon>
        <taxon>Amygdaleae</taxon>
        <taxon>Prunus</taxon>
    </lineage>
</organism>